<gene>
    <name evidence="1" type="ORF">KM842_13985</name>
</gene>
<reference evidence="1" key="1">
    <citation type="submission" date="2021-06" db="EMBL/GenBank/DDBJ databases">
        <authorList>
            <person name="Ellington A.J."/>
            <person name="Bryan N.C."/>
            <person name="Christner B.C."/>
            <person name="Reisch C.R."/>
        </authorList>
    </citation>
    <scope>NUCLEOTIDE SEQUENCE</scope>
    <source>
        <strain evidence="1">L6-1</strain>
    </source>
</reference>
<dbReference type="Proteomes" id="UP000681794">
    <property type="component" value="Chromosome"/>
</dbReference>
<name>A0ACD1E3R5_9MICO</name>
<accession>A0ACD1E3R5</accession>
<dbReference type="EMBL" id="CP076544">
    <property type="protein sequence ID" value="QWS33332.1"/>
    <property type="molecule type" value="Genomic_DNA"/>
</dbReference>
<evidence type="ECO:0000313" key="2">
    <source>
        <dbReference type="Proteomes" id="UP000681794"/>
    </source>
</evidence>
<sequence>MSMSSAFDPSKGRAIPEDQVSSDGLELDEDPLAALGIEIAVVPGGTADPAAAPSLRTDDEDPEPTR</sequence>
<keyword evidence="2" id="KW-1185">Reference proteome</keyword>
<organism evidence="1 2">
    <name type="scientific">Curtobacterium aetherium</name>
    <dbReference type="NCBI Taxonomy" id="2841594"/>
    <lineage>
        <taxon>Bacteria</taxon>
        <taxon>Bacillati</taxon>
        <taxon>Actinomycetota</taxon>
        <taxon>Actinomycetes</taxon>
        <taxon>Micrococcales</taxon>
        <taxon>Microbacteriaceae</taxon>
        <taxon>Curtobacterium</taxon>
    </lineage>
</organism>
<evidence type="ECO:0000313" key="1">
    <source>
        <dbReference type="EMBL" id="QWS33332.1"/>
    </source>
</evidence>
<protein>
    <submittedName>
        <fullName evidence="1">Uncharacterized protein</fullName>
    </submittedName>
</protein>
<proteinExistence type="predicted"/>